<dbReference type="Proteomes" id="UP001232148">
    <property type="component" value="Unassembled WGS sequence"/>
</dbReference>
<name>A0AAD9M5X8_9PEZI</name>
<proteinExistence type="predicted"/>
<protein>
    <submittedName>
        <fullName evidence="1">Uncharacterized protein</fullName>
    </submittedName>
</protein>
<dbReference type="AlphaFoldDB" id="A0AAD9M5X8"/>
<keyword evidence="2" id="KW-1185">Reference proteome</keyword>
<evidence type="ECO:0000313" key="1">
    <source>
        <dbReference type="EMBL" id="KAK2030150.1"/>
    </source>
</evidence>
<reference evidence="1" key="1">
    <citation type="submission" date="2021-06" db="EMBL/GenBank/DDBJ databases">
        <title>Comparative genomics, transcriptomics and evolutionary studies reveal genomic signatures of adaptation to plant cell wall in hemibiotrophic fungi.</title>
        <authorList>
            <consortium name="DOE Joint Genome Institute"/>
            <person name="Baroncelli R."/>
            <person name="Diaz J.F."/>
            <person name="Benocci T."/>
            <person name="Peng M."/>
            <person name="Battaglia E."/>
            <person name="Haridas S."/>
            <person name="Andreopoulos W."/>
            <person name="Labutti K."/>
            <person name="Pangilinan J."/>
            <person name="Floch G.L."/>
            <person name="Makela M.R."/>
            <person name="Henrissat B."/>
            <person name="Grigoriev I.V."/>
            <person name="Crouch J.A."/>
            <person name="De Vries R.P."/>
            <person name="Sukno S.A."/>
            <person name="Thon M.R."/>
        </authorList>
    </citation>
    <scope>NUCLEOTIDE SEQUENCE</scope>
    <source>
        <strain evidence="1">MAFF235873</strain>
    </source>
</reference>
<comment type="caution">
    <text evidence="1">The sequence shown here is derived from an EMBL/GenBank/DDBJ whole genome shotgun (WGS) entry which is preliminary data.</text>
</comment>
<sequence length="102" mass="10956">MRCGFWFSYVRASRPSAAGAQPPRGEGVTCFSLPCRGPRSKMSTSDHHVWCVLIKCAKQLPCLPKQILSAIQNVGSDVCDLTLPLPCRASPGTGDACLPHSQ</sequence>
<dbReference type="EMBL" id="MU842855">
    <property type="protein sequence ID" value="KAK2030150.1"/>
    <property type="molecule type" value="Genomic_DNA"/>
</dbReference>
<organism evidence="1 2">
    <name type="scientific">Colletotrichum zoysiae</name>
    <dbReference type="NCBI Taxonomy" id="1216348"/>
    <lineage>
        <taxon>Eukaryota</taxon>
        <taxon>Fungi</taxon>
        <taxon>Dikarya</taxon>
        <taxon>Ascomycota</taxon>
        <taxon>Pezizomycotina</taxon>
        <taxon>Sordariomycetes</taxon>
        <taxon>Hypocreomycetidae</taxon>
        <taxon>Glomerellales</taxon>
        <taxon>Glomerellaceae</taxon>
        <taxon>Colletotrichum</taxon>
        <taxon>Colletotrichum graminicola species complex</taxon>
    </lineage>
</organism>
<accession>A0AAD9M5X8</accession>
<evidence type="ECO:0000313" key="2">
    <source>
        <dbReference type="Proteomes" id="UP001232148"/>
    </source>
</evidence>
<gene>
    <name evidence="1" type="ORF">LX32DRAFT_336814</name>
</gene>